<dbReference type="PANTHER" id="PTHR18901:SF38">
    <property type="entry name" value="PSEUDOURIDINE-5'-PHOSPHATASE"/>
    <property type="match status" value="1"/>
</dbReference>
<comment type="caution">
    <text evidence="1">The sequence shown here is derived from an EMBL/GenBank/DDBJ whole genome shotgun (WGS) entry which is preliminary data.</text>
</comment>
<keyword evidence="1" id="KW-0378">Hydrolase</keyword>
<dbReference type="InterPro" id="IPR006439">
    <property type="entry name" value="HAD-SF_hydro_IA"/>
</dbReference>
<organism evidence="1">
    <name type="scientific">bioreactor metagenome</name>
    <dbReference type="NCBI Taxonomy" id="1076179"/>
    <lineage>
        <taxon>unclassified sequences</taxon>
        <taxon>metagenomes</taxon>
        <taxon>ecological metagenomes</taxon>
    </lineage>
</organism>
<dbReference type="PANTHER" id="PTHR18901">
    <property type="entry name" value="2-DEOXYGLUCOSE-6-PHOSPHATE PHOSPHATASE 2"/>
    <property type="match status" value="1"/>
</dbReference>
<dbReference type="Gene3D" id="3.40.50.1000">
    <property type="entry name" value="HAD superfamily/HAD-like"/>
    <property type="match status" value="1"/>
</dbReference>
<dbReference type="Gene3D" id="1.10.150.240">
    <property type="entry name" value="Putative phosphatase, domain 2"/>
    <property type="match status" value="1"/>
</dbReference>
<protein>
    <submittedName>
        <fullName evidence="1">Phosphorylated carbohydrates phosphatase</fullName>
        <ecNumber evidence="1">3.1.3.-</ecNumber>
    </submittedName>
</protein>
<name>A0A645DGA7_9ZZZZ</name>
<accession>A0A645DGA7</accession>
<reference evidence="1" key="1">
    <citation type="submission" date="2019-08" db="EMBL/GenBank/DDBJ databases">
        <authorList>
            <person name="Kucharzyk K."/>
            <person name="Murdoch R.W."/>
            <person name="Higgins S."/>
            <person name="Loffler F."/>
        </authorList>
    </citation>
    <scope>NUCLEOTIDE SEQUENCE</scope>
</reference>
<dbReference type="AlphaFoldDB" id="A0A645DGA7"/>
<dbReference type="InterPro" id="IPR023214">
    <property type="entry name" value="HAD_sf"/>
</dbReference>
<dbReference type="Pfam" id="PF13419">
    <property type="entry name" value="HAD_2"/>
    <property type="match status" value="1"/>
</dbReference>
<dbReference type="EC" id="3.1.3.-" evidence="1"/>
<dbReference type="InterPro" id="IPR023198">
    <property type="entry name" value="PGP-like_dom2"/>
</dbReference>
<dbReference type="GO" id="GO:0016791">
    <property type="term" value="F:phosphatase activity"/>
    <property type="evidence" value="ECO:0007669"/>
    <property type="project" value="TreeGrafter"/>
</dbReference>
<proteinExistence type="predicted"/>
<gene>
    <name evidence="1" type="ORF">SDC9_135411</name>
</gene>
<evidence type="ECO:0000313" key="1">
    <source>
        <dbReference type="EMBL" id="MPM88309.1"/>
    </source>
</evidence>
<dbReference type="InterPro" id="IPR041492">
    <property type="entry name" value="HAD_2"/>
</dbReference>
<sequence length="183" mass="21120">MLTDEEKSVKIYGKSNADIMRDVFGRPLTDLEIKEFSIEKELIYQELIVDNLHFAEGAEDLFEYLKAHNIPFCIATSSDFLNVEFYFREMQLERWFSPEWVLFNDGTLKGKPEPDLFLKAADRLQLNTSELVIFEDSKAGIKAAENAGAGKIYIVNSMNDDFSDFEHEVIFNFNQTDKSLFGM</sequence>
<dbReference type="NCBIfam" id="TIGR01509">
    <property type="entry name" value="HAD-SF-IA-v3"/>
    <property type="match status" value="1"/>
</dbReference>
<dbReference type="InterPro" id="IPR036412">
    <property type="entry name" value="HAD-like_sf"/>
</dbReference>
<dbReference type="SUPFAM" id="SSF56784">
    <property type="entry name" value="HAD-like"/>
    <property type="match status" value="1"/>
</dbReference>
<dbReference type="EMBL" id="VSSQ01035948">
    <property type="protein sequence ID" value="MPM88309.1"/>
    <property type="molecule type" value="Genomic_DNA"/>
</dbReference>